<accession>A0A8X6W4V6</accession>
<gene>
    <name evidence="1" type="ORF">TNCV_4396741</name>
</gene>
<comment type="caution">
    <text evidence="1">The sequence shown here is derived from an EMBL/GenBank/DDBJ whole genome shotgun (WGS) entry which is preliminary data.</text>
</comment>
<dbReference type="Proteomes" id="UP000887159">
    <property type="component" value="Unassembled WGS sequence"/>
</dbReference>
<proteinExistence type="predicted"/>
<keyword evidence="2" id="KW-1185">Reference proteome</keyword>
<protein>
    <submittedName>
        <fullName evidence="1">Uncharacterized protein</fullName>
    </submittedName>
</protein>
<dbReference type="EMBL" id="BMAU01021383">
    <property type="protein sequence ID" value="GFY28342.1"/>
    <property type="molecule type" value="Genomic_DNA"/>
</dbReference>
<evidence type="ECO:0000313" key="1">
    <source>
        <dbReference type="EMBL" id="GFY28342.1"/>
    </source>
</evidence>
<organism evidence="1 2">
    <name type="scientific">Trichonephila clavipes</name>
    <name type="common">Golden silk orbweaver</name>
    <name type="synonym">Nephila clavipes</name>
    <dbReference type="NCBI Taxonomy" id="2585209"/>
    <lineage>
        <taxon>Eukaryota</taxon>
        <taxon>Metazoa</taxon>
        <taxon>Ecdysozoa</taxon>
        <taxon>Arthropoda</taxon>
        <taxon>Chelicerata</taxon>
        <taxon>Arachnida</taxon>
        <taxon>Araneae</taxon>
        <taxon>Araneomorphae</taxon>
        <taxon>Entelegynae</taxon>
        <taxon>Araneoidea</taxon>
        <taxon>Nephilidae</taxon>
        <taxon>Trichonephila</taxon>
    </lineage>
</organism>
<reference evidence="1" key="1">
    <citation type="submission" date="2020-08" db="EMBL/GenBank/DDBJ databases">
        <title>Multicomponent nature underlies the extraordinary mechanical properties of spider dragline silk.</title>
        <authorList>
            <person name="Kono N."/>
            <person name="Nakamura H."/>
            <person name="Mori M."/>
            <person name="Yoshida Y."/>
            <person name="Ohtoshi R."/>
            <person name="Malay A.D."/>
            <person name="Moran D.A.P."/>
            <person name="Tomita M."/>
            <person name="Numata K."/>
            <person name="Arakawa K."/>
        </authorList>
    </citation>
    <scope>NUCLEOTIDE SEQUENCE</scope>
</reference>
<sequence>MRCFPGVPSCKKDRIQASPVPSCRMNEDLFVMGAGFQEVLCVFKEFRSIPLQIGREIVSNVFLGCAFFHAKEFYEIFGKPRRAHFEGLLGQDFSYEYCQTYEA</sequence>
<name>A0A8X6W4V6_TRICX</name>
<dbReference type="AlphaFoldDB" id="A0A8X6W4V6"/>
<evidence type="ECO:0000313" key="2">
    <source>
        <dbReference type="Proteomes" id="UP000887159"/>
    </source>
</evidence>